<dbReference type="EMBL" id="BMDX01000001">
    <property type="protein sequence ID" value="GGA63163.1"/>
    <property type="molecule type" value="Genomic_DNA"/>
</dbReference>
<keyword evidence="14 18" id="KW-1015">Disulfide bond</keyword>
<evidence type="ECO:0000256" key="18">
    <source>
        <dbReference type="HAMAP-Rule" id="MF_00399"/>
    </source>
</evidence>
<dbReference type="GO" id="GO:0009055">
    <property type="term" value="F:electron transfer activity"/>
    <property type="evidence" value="ECO:0007669"/>
    <property type="project" value="UniProtKB-UniRule"/>
</dbReference>
<feature type="transmembrane region" description="Helical" evidence="18">
    <location>
        <begin position="380"/>
        <end position="398"/>
    </location>
</feature>
<evidence type="ECO:0000256" key="13">
    <source>
        <dbReference type="ARBA" id="ARBA00023136"/>
    </source>
</evidence>
<dbReference type="InterPro" id="IPR013766">
    <property type="entry name" value="Thioredoxin_domain"/>
</dbReference>
<dbReference type="InterPro" id="IPR036929">
    <property type="entry name" value="DsbDN_sf"/>
</dbReference>
<dbReference type="AlphaFoldDB" id="A0A8J2U1S4"/>
<keyword evidence="9 18" id="KW-0249">Electron transport</keyword>
<keyword evidence="11 18" id="KW-0560">Oxidoreductase</keyword>
<organism evidence="20 21">
    <name type="scientific">Neiella marina</name>
    <dbReference type="NCBI Taxonomy" id="508461"/>
    <lineage>
        <taxon>Bacteria</taxon>
        <taxon>Pseudomonadati</taxon>
        <taxon>Pseudomonadota</taxon>
        <taxon>Gammaproteobacteria</taxon>
        <taxon>Alteromonadales</taxon>
        <taxon>Echinimonadaceae</taxon>
        <taxon>Neiella</taxon>
    </lineage>
</organism>
<dbReference type="GO" id="GO:0017004">
    <property type="term" value="P:cytochrome complex assembly"/>
    <property type="evidence" value="ECO:0007669"/>
    <property type="project" value="UniProtKB-UniRule"/>
</dbReference>
<feature type="transmembrane region" description="Helical" evidence="18">
    <location>
        <begin position="305"/>
        <end position="333"/>
    </location>
</feature>
<dbReference type="InterPro" id="IPR035671">
    <property type="entry name" value="DsbD_gamma"/>
</dbReference>
<evidence type="ECO:0000256" key="11">
    <source>
        <dbReference type="ARBA" id="ARBA00023002"/>
    </source>
</evidence>
<feature type="signal peptide" evidence="18">
    <location>
        <begin position="1"/>
        <end position="33"/>
    </location>
</feature>
<feature type="domain" description="Thioredoxin" evidence="19">
    <location>
        <begin position="441"/>
        <end position="590"/>
    </location>
</feature>
<evidence type="ECO:0000256" key="9">
    <source>
        <dbReference type="ARBA" id="ARBA00022982"/>
    </source>
</evidence>
<dbReference type="GO" id="GO:0005886">
    <property type="term" value="C:plasma membrane"/>
    <property type="evidence" value="ECO:0007669"/>
    <property type="project" value="UniProtKB-SubCell"/>
</dbReference>
<dbReference type="GO" id="GO:0045454">
    <property type="term" value="P:cell redox homeostasis"/>
    <property type="evidence" value="ECO:0007669"/>
    <property type="project" value="TreeGrafter"/>
</dbReference>
<comment type="caution">
    <text evidence="20">The sequence shown here is derived from an EMBL/GenBank/DDBJ whole genome shotgun (WGS) entry which is preliminary data.</text>
</comment>
<gene>
    <name evidence="18 20" type="primary">dsbD</name>
    <name evidence="20" type="ORF">GCM10011369_00590</name>
</gene>
<keyword evidence="10 18" id="KW-1133">Transmembrane helix</keyword>
<comment type="similarity">
    <text evidence="2 18">Belongs to the thioredoxin family. DsbD subfamily.</text>
</comment>
<evidence type="ECO:0000256" key="12">
    <source>
        <dbReference type="ARBA" id="ARBA00023027"/>
    </source>
</evidence>
<feature type="transmembrane region" description="Helical" evidence="18">
    <location>
        <begin position="429"/>
        <end position="450"/>
    </location>
</feature>
<reference evidence="21" key="1">
    <citation type="journal article" date="2019" name="Int. J. Syst. Evol. Microbiol.">
        <title>The Global Catalogue of Microorganisms (GCM) 10K type strain sequencing project: providing services to taxonomists for standard genome sequencing and annotation.</title>
        <authorList>
            <consortium name="The Broad Institute Genomics Platform"/>
            <consortium name="The Broad Institute Genome Sequencing Center for Infectious Disease"/>
            <person name="Wu L."/>
            <person name="Ma J."/>
        </authorList>
    </citation>
    <scope>NUCLEOTIDE SEQUENCE [LARGE SCALE GENOMIC DNA]</scope>
    <source>
        <strain evidence="21">CGMCC 1.10130</strain>
    </source>
</reference>
<comment type="function">
    <text evidence="18">Required to facilitate the formation of correct disulfide bonds in some periplasmic proteins and for the assembly of the periplasmic c-type cytochromes. Acts by transferring electrons from cytoplasmic thioredoxin to the periplasm. This transfer involves a cascade of disulfide bond formation and reduction steps.</text>
</comment>
<dbReference type="Gene3D" id="3.40.30.10">
    <property type="entry name" value="Glutaredoxin"/>
    <property type="match status" value="1"/>
</dbReference>
<dbReference type="Proteomes" id="UP000619743">
    <property type="component" value="Unassembled WGS sequence"/>
</dbReference>
<keyword evidence="4 18" id="KW-1003">Cell membrane</keyword>
<dbReference type="InterPro" id="IPR017937">
    <property type="entry name" value="Thioredoxin_CS"/>
</dbReference>
<evidence type="ECO:0000313" key="21">
    <source>
        <dbReference type="Proteomes" id="UP000619743"/>
    </source>
</evidence>
<keyword evidence="15 18" id="KW-0676">Redox-active center</keyword>
<proteinExistence type="inferred from homology"/>
<dbReference type="Pfam" id="PF13899">
    <property type="entry name" value="Thioredoxin_7"/>
    <property type="match status" value="1"/>
</dbReference>
<dbReference type="PANTHER" id="PTHR32234">
    <property type="entry name" value="THIOL:DISULFIDE INTERCHANGE PROTEIN DSBD"/>
    <property type="match status" value="1"/>
</dbReference>
<feature type="disulfide bond" description="Redox-active" evidence="18">
    <location>
        <begin position="505"/>
        <end position="508"/>
    </location>
</feature>
<evidence type="ECO:0000256" key="14">
    <source>
        <dbReference type="ARBA" id="ARBA00023157"/>
    </source>
</evidence>
<dbReference type="HAMAP" id="MF_00399">
    <property type="entry name" value="DbsD"/>
    <property type="match status" value="1"/>
</dbReference>
<keyword evidence="7 18" id="KW-0732">Signal</keyword>
<evidence type="ECO:0000256" key="3">
    <source>
        <dbReference type="ARBA" id="ARBA00022448"/>
    </source>
</evidence>
<dbReference type="InterPro" id="IPR036249">
    <property type="entry name" value="Thioredoxin-like_sf"/>
</dbReference>
<comment type="catalytic activity">
    <reaction evidence="16 18">
        <text>[protein]-dithiol + NAD(+) = [protein]-disulfide + NADH + H(+)</text>
        <dbReference type="Rhea" id="RHEA:18749"/>
        <dbReference type="Rhea" id="RHEA-COMP:10593"/>
        <dbReference type="Rhea" id="RHEA-COMP:10594"/>
        <dbReference type="ChEBI" id="CHEBI:15378"/>
        <dbReference type="ChEBI" id="CHEBI:29950"/>
        <dbReference type="ChEBI" id="CHEBI:50058"/>
        <dbReference type="ChEBI" id="CHEBI:57540"/>
        <dbReference type="ChEBI" id="CHEBI:57945"/>
        <dbReference type="EC" id="1.8.1.8"/>
    </reaction>
</comment>
<evidence type="ECO:0000313" key="20">
    <source>
        <dbReference type="EMBL" id="GGA63163.1"/>
    </source>
</evidence>
<keyword evidence="6 18" id="KW-0812">Transmembrane</keyword>
<dbReference type="NCBIfam" id="NF001419">
    <property type="entry name" value="PRK00293.1"/>
    <property type="match status" value="1"/>
</dbReference>
<dbReference type="InterPro" id="IPR003834">
    <property type="entry name" value="Cyt_c_assmbl_TM_dom"/>
</dbReference>
<feature type="disulfide bond" description="Redox-active" evidence="18">
    <location>
        <begin position="137"/>
        <end position="143"/>
    </location>
</feature>
<keyword evidence="21" id="KW-1185">Reference proteome</keyword>
<keyword evidence="5 18" id="KW-0997">Cell inner membrane</keyword>
<evidence type="ECO:0000256" key="1">
    <source>
        <dbReference type="ARBA" id="ARBA00004429"/>
    </source>
</evidence>
<evidence type="ECO:0000256" key="8">
    <source>
        <dbReference type="ARBA" id="ARBA00022748"/>
    </source>
</evidence>
<dbReference type="SUPFAM" id="SSF74863">
    <property type="entry name" value="Thiol:disulfide interchange protein DsbD, N-terminal domain (DsbD-alpha)"/>
    <property type="match status" value="1"/>
</dbReference>
<dbReference type="Pfam" id="PF02683">
    <property type="entry name" value="DsbD_TM"/>
    <property type="match status" value="1"/>
</dbReference>
<dbReference type="EC" id="1.8.1.8" evidence="18"/>
<keyword evidence="3 18" id="KW-0813">Transport</keyword>
<feature type="transmembrane region" description="Helical" evidence="18">
    <location>
        <begin position="185"/>
        <end position="208"/>
    </location>
</feature>
<dbReference type="InterPro" id="IPR028250">
    <property type="entry name" value="DsbDN"/>
</dbReference>
<evidence type="ECO:0000256" key="7">
    <source>
        <dbReference type="ARBA" id="ARBA00022729"/>
    </source>
</evidence>
<evidence type="ECO:0000256" key="10">
    <source>
        <dbReference type="ARBA" id="ARBA00022989"/>
    </source>
</evidence>
<keyword evidence="12 18" id="KW-0520">NAD</keyword>
<dbReference type="Pfam" id="PF11412">
    <property type="entry name" value="DsbD_N"/>
    <property type="match status" value="1"/>
</dbReference>
<dbReference type="CDD" id="cd02953">
    <property type="entry name" value="DsbDgamma"/>
    <property type="match status" value="1"/>
</dbReference>
<keyword evidence="8 18" id="KW-0201">Cytochrome c-type biogenesis</keyword>
<dbReference type="InterPro" id="IPR022910">
    <property type="entry name" value="Thiol_diS_interchange_DbsD"/>
</dbReference>
<feature type="transmembrane region" description="Helical" evidence="18">
    <location>
        <begin position="260"/>
        <end position="284"/>
    </location>
</feature>
<comment type="catalytic activity">
    <reaction evidence="17 18">
        <text>[protein]-dithiol + NADP(+) = [protein]-disulfide + NADPH + H(+)</text>
        <dbReference type="Rhea" id="RHEA:18753"/>
        <dbReference type="Rhea" id="RHEA-COMP:10593"/>
        <dbReference type="Rhea" id="RHEA-COMP:10594"/>
        <dbReference type="ChEBI" id="CHEBI:15378"/>
        <dbReference type="ChEBI" id="CHEBI:29950"/>
        <dbReference type="ChEBI" id="CHEBI:50058"/>
        <dbReference type="ChEBI" id="CHEBI:57783"/>
        <dbReference type="ChEBI" id="CHEBI:58349"/>
        <dbReference type="EC" id="1.8.1.8"/>
    </reaction>
</comment>
<feature type="transmembrane region" description="Helical" evidence="18">
    <location>
        <begin position="404"/>
        <end position="422"/>
    </location>
</feature>
<feature type="transmembrane region" description="Helical" evidence="18">
    <location>
        <begin position="228"/>
        <end position="248"/>
    </location>
</feature>
<evidence type="ECO:0000256" key="15">
    <source>
        <dbReference type="ARBA" id="ARBA00023284"/>
    </source>
</evidence>
<protein>
    <recommendedName>
        <fullName evidence="18">Thiol:disulfide interchange protein DsbD</fullName>
        <ecNumber evidence="18">1.8.1.8</ecNumber>
    </recommendedName>
    <alternativeName>
        <fullName evidence="18">Protein-disulfide reductase</fullName>
        <shortName evidence="18">Disulfide reductase</shortName>
    </alternativeName>
</protein>
<keyword evidence="13 18" id="KW-0472">Membrane</keyword>
<dbReference type="PANTHER" id="PTHR32234:SF0">
    <property type="entry name" value="THIOL:DISULFIDE INTERCHANGE PROTEIN DSBD"/>
    <property type="match status" value="1"/>
</dbReference>
<comment type="subcellular location">
    <subcellularLocation>
        <location evidence="1 18">Cell inner membrane</location>
        <topology evidence="1 18">Multi-pass membrane protein</topology>
    </subcellularLocation>
</comment>
<dbReference type="PROSITE" id="PS51352">
    <property type="entry name" value="THIOREDOXIN_2"/>
    <property type="match status" value="1"/>
</dbReference>
<dbReference type="SUPFAM" id="SSF52833">
    <property type="entry name" value="Thioredoxin-like"/>
    <property type="match status" value="1"/>
</dbReference>
<evidence type="ECO:0000259" key="19">
    <source>
        <dbReference type="PROSITE" id="PS51352"/>
    </source>
</evidence>
<feature type="chain" id="PRO_5035348058" description="Thiol:disulfide interchange protein DsbD" evidence="18">
    <location>
        <begin position="34"/>
        <end position="593"/>
    </location>
</feature>
<evidence type="ECO:0000256" key="5">
    <source>
        <dbReference type="ARBA" id="ARBA00022519"/>
    </source>
</evidence>
<evidence type="ECO:0000256" key="6">
    <source>
        <dbReference type="ARBA" id="ARBA00022692"/>
    </source>
</evidence>
<comment type="caution">
    <text evidence="18">Lacks conserved residue(s) required for the propagation of feature annotation.</text>
</comment>
<evidence type="ECO:0000256" key="17">
    <source>
        <dbReference type="ARBA" id="ARBA00047804"/>
    </source>
</evidence>
<evidence type="ECO:0000256" key="2">
    <source>
        <dbReference type="ARBA" id="ARBA00007241"/>
    </source>
</evidence>
<dbReference type="RefSeq" id="WP_229744587.1">
    <property type="nucleotide sequence ID" value="NZ_BMDX01000001.1"/>
</dbReference>
<evidence type="ECO:0000256" key="4">
    <source>
        <dbReference type="ARBA" id="ARBA00022475"/>
    </source>
</evidence>
<accession>A0A8J2U1S4</accession>
<name>A0A8J2U1S4_9GAMM</name>
<sequence length="593" mass="63999" precursor="true">MLTHTTRLLAMTRRSAVATMAVLSLLMSSISTANPLSFLNDTPEFLPEHEAFEFSADVIEPGRVEVFWQIADGYYLYRDKLKFELNGQVITPTNLPKAEPHEDEFFGLTQVYYYNLVVPLNYESSADSSITVTYMGCAEAGLCYPPTKQKISVPSTLASSSAPTTPATQADLASSLASDSKSTTLALFFLLGLGLAFTPCVFPMYPILSSVIAGNRNASKSRAFALSFTYVQGMALTYTLLGLLVASFGMQLQAAFQHPVVLISLSVLFAGLALSMFGVFNLQLPASLRDRLQQTSQNMEGGRYGSVFGLGIIAGLVASPCTTAPLSAALLYVGQSGDLVFGGSALYLLSLGMGLPLLVVGTLGAKLLPKSGPWMNAVKHLLGFMTLAVPVFLLERIVPASVSSALWALLLLITASYLLFALRQVAKPVVGTLGYAFAVLLLAGAGYFGLQLVPSTIGPIDQSQQPSKDELGFITVTNQQELQQQLADAAAQGQPALVDFYADWCVACKEFDKYTFPDPAVRQTLSEWRLIRIDVTASTLQDIELLEAYDILGLPSLLLFSPQGEELLTYRIAGFLKPQPFIAHIRSATESYQ</sequence>
<dbReference type="Gene3D" id="2.60.40.1250">
    <property type="entry name" value="Thiol:disulfide interchange protein DsbD, N-terminal domain"/>
    <property type="match status" value="1"/>
</dbReference>
<dbReference type="PROSITE" id="PS00194">
    <property type="entry name" value="THIOREDOXIN_1"/>
    <property type="match status" value="1"/>
</dbReference>
<dbReference type="GO" id="GO:0047134">
    <property type="term" value="F:protein-disulfide reductase [NAD(P)H] activity"/>
    <property type="evidence" value="ECO:0007669"/>
    <property type="project" value="UniProtKB-UniRule"/>
</dbReference>
<evidence type="ECO:0000256" key="16">
    <source>
        <dbReference type="ARBA" id="ARBA00047388"/>
    </source>
</evidence>
<feature type="transmembrane region" description="Helical" evidence="18">
    <location>
        <begin position="345"/>
        <end position="368"/>
    </location>
</feature>